<keyword evidence="9" id="KW-0805">Transcription regulation</keyword>
<dbReference type="GO" id="GO:0000380">
    <property type="term" value="P:alternative mRNA splicing, via spliceosome"/>
    <property type="evidence" value="ECO:0007669"/>
    <property type="project" value="TreeGrafter"/>
</dbReference>
<dbReference type="OrthoDB" id="42462at2759"/>
<evidence type="ECO:0000256" key="11">
    <source>
        <dbReference type="ARBA" id="ARBA00023187"/>
    </source>
</evidence>
<feature type="region of interest" description="Disordered" evidence="15">
    <location>
        <begin position="180"/>
        <end position="301"/>
    </location>
</feature>
<sequence length="301" mass="33956">MPLPAALLARLQKRGIVKEKEEKPVTLTPVPVSSSEPVEEVFAEDYDDPTKDQNSNLEEEESPAIIPEPENVGPLFWEVSACPNKNNPYHKCVAYCHERWGMETFNGSEDMLRKRDRMLRRHPLPEGWEEVADSESNRYYYWNVLTDEVSWLSPSHPLANVTVSAQRVKNISMDISAHLDGFDSEEDMETKSESDLSPSSSDSESEEEEMVVEEKRPRGGQGHGQRGRGRGRGGRREKDELDPMDPASYSEVPRGTWSTGLDRRGEAKTGADITASGPLFQQRPYPSPGEILRRNQGMPKE</sequence>
<evidence type="ECO:0000256" key="9">
    <source>
        <dbReference type="ARBA" id="ARBA00023015"/>
    </source>
</evidence>
<dbReference type="PROSITE" id="PS50020">
    <property type="entry name" value="WW_DOMAIN_2"/>
    <property type="match status" value="1"/>
</dbReference>
<dbReference type="Gene3D" id="3.40.30.10">
    <property type="entry name" value="Glutaredoxin"/>
    <property type="match status" value="1"/>
</dbReference>
<keyword evidence="10" id="KW-0804">Transcription</keyword>
<evidence type="ECO:0000256" key="12">
    <source>
        <dbReference type="ARBA" id="ARBA00023242"/>
    </source>
</evidence>
<dbReference type="AlphaFoldDB" id="A0A210PH22"/>
<keyword evidence="18" id="KW-1185">Reference proteome</keyword>
<dbReference type="STRING" id="6573.A0A210PH22"/>
<evidence type="ECO:0000256" key="8">
    <source>
        <dbReference type="ARBA" id="ARBA00022859"/>
    </source>
</evidence>
<evidence type="ECO:0000259" key="16">
    <source>
        <dbReference type="PROSITE" id="PS50020"/>
    </source>
</evidence>
<dbReference type="PANTHER" id="PTHR21737">
    <property type="entry name" value="POLYGLUTAMINE BINDING PROTEIN 1/MARVEL MEMBRANE-ASSOCIATING DOMAIN CONTAINING 3"/>
    <property type="match status" value="1"/>
</dbReference>
<evidence type="ECO:0000256" key="13">
    <source>
        <dbReference type="ARBA" id="ARBA00042167"/>
    </source>
</evidence>
<evidence type="ECO:0000256" key="5">
    <source>
        <dbReference type="ARBA" id="ARBA00022588"/>
    </source>
</evidence>
<evidence type="ECO:0000256" key="2">
    <source>
        <dbReference type="ARBA" id="ARBA00004463"/>
    </source>
</evidence>
<dbReference type="Pfam" id="PF00397">
    <property type="entry name" value="WW"/>
    <property type="match status" value="1"/>
</dbReference>
<keyword evidence="5" id="KW-0399">Innate immunity</keyword>
<name>A0A210PH22_MIZYE</name>
<comment type="subunit">
    <text evidence="14">Interacts with POU3F2/Brn-2, ATXN1, TXNL4A, HTT and AR. Interaction with ATXN1 correlates positively with the length of the polyglutamine tract. Interacts with RNA polymerase II large subunit in a phosphorylation-dependent manner. Forms a ternary complex with ATXN1 mutant and phosphorylated RNA polymerase II. Interacts (via C-terminus) with TXNL4A and CD2BP2. Interacts (via WW domain) with ATN1 and SF3B1, and may interact with additional splice factors. Interacts (via WW domain) with WBP11; Leading to reduce interaction between PQBP1 and TXNL4A. Interacts with CAPRIN1. Interacts with DDX1. Interacts with SFPQ. Interacts with KHSRP.</text>
</comment>
<evidence type="ECO:0000256" key="7">
    <source>
        <dbReference type="ARBA" id="ARBA00022737"/>
    </source>
</evidence>
<dbReference type="CDD" id="cd00201">
    <property type="entry name" value="WW"/>
    <property type="match status" value="1"/>
</dbReference>
<dbReference type="GO" id="GO:0043021">
    <property type="term" value="F:ribonucleoprotein complex binding"/>
    <property type="evidence" value="ECO:0007669"/>
    <property type="project" value="TreeGrafter"/>
</dbReference>
<evidence type="ECO:0000256" key="14">
    <source>
        <dbReference type="ARBA" id="ARBA00046362"/>
    </source>
</evidence>
<keyword evidence="12" id="KW-0539">Nucleus</keyword>
<dbReference type="GO" id="GO:0005737">
    <property type="term" value="C:cytoplasm"/>
    <property type="evidence" value="ECO:0007669"/>
    <property type="project" value="TreeGrafter"/>
</dbReference>
<evidence type="ECO:0000256" key="6">
    <source>
        <dbReference type="ARBA" id="ARBA00022664"/>
    </source>
</evidence>
<dbReference type="SUPFAM" id="SSF51045">
    <property type="entry name" value="WW domain"/>
    <property type="match status" value="1"/>
</dbReference>
<dbReference type="PANTHER" id="PTHR21737:SF3">
    <property type="entry name" value="POLYGLUTAMINE-BINDING PROTEIN 1"/>
    <property type="match status" value="1"/>
</dbReference>
<organism evidence="17 18">
    <name type="scientific">Mizuhopecten yessoensis</name>
    <name type="common">Japanese scallop</name>
    <name type="synonym">Patinopecten yessoensis</name>
    <dbReference type="NCBI Taxonomy" id="6573"/>
    <lineage>
        <taxon>Eukaryota</taxon>
        <taxon>Metazoa</taxon>
        <taxon>Spiralia</taxon>
        <taxon>Lophotrochozoa</taxon>
        <taxon>Mollusca</taxon>
        <taxon>Bivalvia</taxon>
        <taxon>Autobranchia</taxon>
        <taxon>Pteriomorphia</taxon>
        <taxon>Pectinida</taxon>
        <taxon>Pectinoidea</taxon>
        <taxon>Pectinidae</taxon>
        <taxon>Mizuhopecten</taxon>
    </lineage>
</organism>
<keyword evidence="8" id="KW-0391">Immunity</keyword>
<dbReference type="EMBL" id="NEDP02076707">
    <property type="protein sequence ID" value="OWF35793.1"/>
    <property type="molecule type" value="Genomic_DNA"/>
</dbReference>
<dbReference type="SMART" id="SM00456">
    <property type="entry name" value="WW"/>
    <property type="match status" value="1"/>
</dbReference>
<proteinExistence type="predicted"/>
<feature type="compositionally biased region" description="Acidic residues" evidence="15">
    <location>
        <begin position="37"/>
        <end position="47"/>
    </location>
</feature>
<keyword evidence="4" id="KW-0597">Phosphoprotein</keyword>
<dbReference type="Proteomes" id="UP000242188">
    <property type="component" value="Unassembled WGS sequence"/>
</dbReference>
<keyword evidence="6" id="KW-0507">mRNA processing</keyword>
<gene>
    <name evidence="17" type="ORF">KP79_PYT11492</name>
</gene>
<evidence type="ECO:0000256" key="1">
    <source>
        <dbReference type="ARBA" id="ARBA00004324"/>
    </source>
</evidence>
<evidence type="ECO:0000256" key="15">
    <source>
        <dbReference type="SAM" id="MobiDB-lite"/>
    </source>
</evidence>
<keyword evidence="7" id="KW-0677">Repeat</keyword>
<reference evidence="17 18" key="1">
    <citation type="journal article" date="2017" name="Nat. Ecol. Evol.">
        <title>Scallop genome provides insights into evolution of bilaterian karyotype and development.</title>
        <authorList>
            <person name="Wang S."/>
            <person name="Zhang J."/>
            <person name="Jiao W."/>
            <person name="Li J."/>
            <person name="Xun X."/>
            <person name="Sun Y."/>
            <person name="Guo X."/>
            <person name="Huan P."/>
            <person name="Dong B."/>
            <person name="Zhang L."/>
            <person name="Hu X."/>
            <person name="Sun X."/>
            <person name="Wang J."/>
            <person name="Zhao C."/>
            <person name="Wang Y."/>
            <person name="Wang D."/>
            <person name="Huang X."/>
            <person name="Wang R."/>
            <person name="Lv J."/>
            <person name="Li Y."/>
            <person name="Zhang Z."/>
            <person name="Liu B."/>
            <person name="Lu W."/>
            <person name="Hui Y."/>
            <person name="Liang J."/>
            <person name="Zhou Z."/>
            <person name="Hou R."/>
            <person name="Li X."/>
            <person name="Liu Y."/>
            <person name="Li H."/>
            <person name="Ning X."/>
            <person name="Lin Y."/>
            <person name="Zhao L."/>
            <person name="Xing Q."/>
            <person name="Dou J."/>
            <person name="Li Y."/>
            <person name="Mao J."/>
            <person name="Guo H."/>
            <person name="Dou H."/>
            <person name="Li T."/>
            <person name="Mu C."/>
            <person name="Jiang W."/>
            <person name="Fu Q."/>
            <person name="Fu X."/>
            <person name="Miao Y."/>
            <person name="Liu J."/>
            <person name="Yu Q."/>
            <person name="Li R."/>
            <person name="Liao H."/>
            <person name="Li X."/>
            <person name="Kong Y."/>
            <person name="Jiang Z."/>
            <person name="Chourrout D."/>
            <person name="Li R."/>
            <person name="Bao Z."/>
        </authorList>
    </citation>
    <scope>NUCLEOTIDE SEQUENCE [LARGE SCALE GENOMIC DNA]</scope>
    <source>
        <strain evidence="17 18">PY_sf001</strain>
    </source>
</reference>
<evidence type="ECO:0000256" key="10">
    <source>
        <dbReference type="ARBA" id="ARBA00023163"/>
    </source>
</evidence>
<dbReference type="InterPro" id="IPR001202">
    <property type="entry name" value="WW_dom"/>
</dbReference>
<comment type="caution">
    <text evidence="17">The sequence shown here is derived from an EMBL/GenBank/DDBJ whole genome shotgun (WGS) entry which is preliminary data.</text>
</comment>
<dbReference type="GO" id="GO:0016607">
    <property type="term" value="C:nuclear speck"/>
    <property type="evidence" value="ECO:0007669"/>
    <property type="project" value="UniProtKB-SubCell"/>
</dbReference>
<evidence type="ECO:0000313" key="18">
    <source>
        <dbReference type="Proteomes" id="UP000242188"/>
    </source>
</evidence>
<evidence type="ECO:0000313" key="17">
    <source>
        <dbReference type="EMBL" id="OWF35793.1"/>
    </source>
</evidence>
<protein>
    <recommendedName>
        <fullName evidence="3">Polyglutamine-binding protein 1</fullName>
    </recommendedName>
    <alternativeName>
        <fullName evidence="13">Polyglutamine tract-binding protein 1</fullName>
    </alternativeName>
</protein>
<feature type="domain" description="WW" evidence="16">
    <location>
        <begin position="122"/>
        <end position="156"/>
    </location>
</feature>
<evidence type="ECO:0000256" key="4">
    <source>
        <dbReference type="ARBA" id="ARBA00022553"/>
    </source>
</evidence>
<feature type="region of interest" description="Disordered" evidence="15">
    <location>
        <begin position="20"/>
        <end position="65"/>
    </location>
</feature>
<dbReference type="InterPro" id="IPR036020">
    <property type="entry name" value="WW_dom_sf"/>
</dbReference>
<comment type="subcellular location">
    <subcellularLocation>
        <location evidence="2">Cytoplasmic granule</location>
    </subcellularLocation>
    <subcellularLocation>
        <location evidence="1">Nucleus speckle</location>
    </subcellularLocation>
</comment>
<dbReference type="GO" id="GO:0045087">
    <property type="term" value="P:innate immune response"/>
    <property type="evidence" value="ECO:0007669"/>
    <property type="project" value="UniProtKB-KW"/>
</dbReference>
<accession>A0A210PH22</accession>
<dbReference type="Gene3D" id="2.20.70.10">
    <property type="match status" value="1"/>
</dbReference>
<evidence type="ECO:0000256" key="3">
    <source>
        <dbReference type="ARBA" id="ARBA00021117"/>
    </source>
</evidence>
<keyword evidence="11" id="KW-0508">mRNA splicing</keyword>